<keyword evidence="2" id="KW-1185">Reference proteome</keyword>
<proteinExistence type="predicted"/>
<gene>
    <name evidence="1" type="ORF">ICL16_33710</name>
</gene>
<dbReference type="AlphaFoldDB" id="A0A8J6XPG5"/>
<dbReference type="RefSeq" id="WP_190835949.1">
    <property type="nucleotide sequence ID" value="NZ_CAWPPI010000099.1"/>
</dbReference>
<evidence type="ECO:0000313" key="2">
    <source>
        <dbReference type="Proteomes" id="UP000629098"/>
    </source>
</evidence>
<sequence length="420" mass="47154">MLFVFRPEHLVGIANGTLKQVVSSSGVPLSMVRDVATGKIVGHAVGIVSQPFVVIPELIMDGLQMIQIDRGFQKTYRMLDALQNSVGVLQATTALIGVGTVASVVLSAVNLHQILKLREDVKQLRVEVKDGFIDLKQALKDQGAEIIKRIDQVAQDIKFEAHRLVLIQAYGKFQQALKLIKTALSSEDISIRNATLGHAQIMLSHALADYNSPHLLSETCAAGHLRRMECAWAIEQTFALTYQLQNQSAAVCDLLANLQDKISQDCLTVIEQCESEEELDFLFPEINRICNHDLPVLSSWQNHADWMRTLSPDERQFLAISDIQYADILDTNQDSAIVKEAEELLLYKNLKQKSHYLSLRDQLLFIIKPSLRTNHESYITQQATASGYKGLAPSNWQEIPDLTVANLYWYFKVKNKENCL</sequence>
<dbReference type="Proteomes" id="UP000629098">
    <property type="component" value="Unassembled WGS sequence"/>
</dbReference>
<accession>A0A8J6XPG5</accession>
<organism evidence="1 2">
    <name type="scientific">Iningainema tapete BLCC-T55</name>
    <dbReference type="NCBI Taxonomy" id="2748662"/>
    <lineage>
        <taxon>Bacteria</taxon>
        <taxon>Bacillati</taxon>
        <taxon>Cyanobacteriota</taxon>
        <taxon>Cyanophyceae</taxon>
        <taxon>Nostocales</taxon>
        <taxon>Scytonemataceae</taxon>
        <taxon>Iningainema tapete</taxon>
    </lineage>
</organism>
<name>A0A8J6XPG5_9CYAN</name>
<evidence type="ECO:0000313" key="1">
    <source>
        <dbReference type="EMBL" id="MBD2776876.1"/>
    </source>
</evidence>
<reference evidence="1" key="1">
    <citation type="submission" date="2020-09" db="EMBL/GenBank/DDBJ databases">
        <title>Iningainema tapete sp. nov. (Scytonemataceae, Cyanobacteria) from greenhouses in central Florida (USA) produces two types of nodularin with biosynthetic potential for microcystin-LR and anabaenopeptins.</title>
        <authorList>
            <person name="Berthold D.E."/>
            <person name="Lefler F.W."/>
            <person name="Huang I.-S."/>
            <person name="Abdulla H."/>
            <person name="Zimba P.V."/>
            <person name="Laughinghouse H.D. IV."/>
        </authorList>
    </citation>
    <scope>NUCLEOTIDE SEQUENCE</scope>
    <source>
        <strain evidence="1">BLCCT55</strain>
    </source>
</reference>
<comment type="caution">
    <text evidence="1">The sequence shown here is derived from an EMBL/GenBank/DDBJ whole genome shotgun (WGS) entry which is preliminary data.</text>
</comment>
<protein>
    <submittedName>
        <fullName evidence="1">Uncharacterized protein</fullName>
    </submittedName>
</protein>
<dbReference type="EMBL" id="JACXAE010000099">
    <property type="protein sequence ID" value="MBD2776876.1"/>
    <property type="molecule type" value="Genomic_DNA"/>
</dbReference>